<name>A0A9P4UDF3_9PLEO</name>
<evidence type="ECO:0000313" key="1">
    <source>
        <dbReference type="EMBL" id="KAF2445313.1"/>
    </source>
</evidence>
<gene>
    <name evidence="1" type="ORF">P171DRAFT_432008</name>
</gene>
<evidence type="ECO:0000313" key="2">
    <source>
        <dbReference type="Proteomes" id="UP000799764"/>
    </source>
</evidence>
<reference evidence="1" key="1">
    <citation type="journal article" date="2020" name="Stud. Mycol.">
        <title>101 Dothideomycetes genomes: a test case for predicting lifestyles and emergence of pathogens.</title>
        <authorList>
            <person name="Haridas S."/>
            <person name="Albert R."/>
            <person name="Binder M."/>
            <person name="Bloem J."/>
            <person name="Labutti K."/>
            <person name="Salamov A."/>
            <person name="Andreopoulos B."/>
            <person name="Baker S."/>
            <person name="Barry K."/>
            <person name="Bills G."/>
            <person name="Bluhm B."/>
            <person name="Cannon C."/>
            <person name="Castanera R."/>
            <person name="Culley D."/>
            <person name="Daum C."/>
            <person name="Ezra D."/>
            <person name="Gonzalez J."/>
            <person name="Henrissat B."/>
            <person name="Kuo A."/>
            <person name="Liang C."/>
            <person name="Lipzen A."/>
            <person name="Lutzoni F."/>
            <person name="Magnuson J."/>
            <person name="Mondo S."/>
            <person name="Nolan M."/>
            <person name="Ohm R."/>
            <person name="Pangilinan J."/>
            <person name="Park H.-J."/>
            <person name="Ramirez L."/>
            <person name="Alfaro M."/>
            <person name="Sun H."/>
            <person name="Tritt A."/>
            <person name="Yoshinaga Y."/>
            <person name="Zwiers L.-H."/>
            <person name="Turgeon B."/>
            <person name="Goodwin S."/>
            <person name="Spatafora J."/>
            <person name="Crous P."/>
            <person name="Grigoriev I."/>
        </authorList>
    </citation>
    <scope>NUCLEOTIDE SEQUENCE</scope>
    <source>
        <strain evidence="1">CBS 690.94</strain>
    </source>
</reference>
<dbReference type="OrthoDB" id="5190067at2759"/>
<dbReference type="AlphaFoldDB" id="A0A9P4UDF3"/>
<comment type="caution">
    <text evidence="1">The sequence shown here is derived from an EMBL/GenBank/DDBJ whole genome shotgun (WGS) entry which is preliminary data.</text>
</comment>
<keyword evidence="2" id="KW-1185">Reference proteome</keyword>
<dbReference type="Proteomes" id="UP000799764">
    <property type="component" value="Unassembled WGS sequence"/>
</dbReference>
<accession>A0A9P4UDF3</accession>
<dbReference type="EMBL" id="MU001500">
    <property type="protein sequence ID" value="KAF2445313.1"/>
    <property type="molecule type" value="Genomic_DNA"/>
</dbReference>
<proteinExistence type="predicted"/>
<sequence>MSHDPEIRLSTGGLPPIKIHEEYLVEEALSYDSTCCYTAWVREEIVQVPEGWSASDFNIANERPQWSIQIYDTTLQAADPGHLKTLAKTFHEETRTEREVGGRGQRDRIDVWGVPFAAGASVEERIAKCKAHMLAEITARETSGDDDFHVSELHGHYQWNRAILIIDRPERSWNEDEGGFLVVYWDLHPSYLKMFTRAYAEDTQEPELSAIRYTRNELGNLLGNLRSFF</sequence>
<organism evidence="1 2">
    <name type="scientific">Karstenula rhodostoma CBS 690.94</name>
    <dbReference type="NCBI Taxonomy" id="1392251"/>
    <lineage>
        <taxon>Eukaryota</taxon>
        <taxon>Fungi</taxon>
        <taxon>Dikarya</taxon>
        <taxon>Ascomycota</taxon>
        <taxon>Pezizomycotina</taxon>
        <taxon>Dothideomycetes</taxon>
        <taxon>Pleosporomycetidae</taxon>
        <taxon>Pleosporales</taxon>
        <taxon>Massarineae</taxon>
        <taxon>Didymosphaeriaceae</taxon>
        <taxon>Karstenula</taxon>
    </lineage>
</organism>
<protein>
    <submittedName>
        <fullName evidence="1">Uncharacterized protein</fullName>
    </submittedName>
</protein>